<feature type="domain" description="Zeta toxin" evidence="3">
    <location>
        <begin position="12"/>
        <end position="130"/>
    </location>
</feature>
<dbReference type="KEGG" id="reu:Reut_C6420"/>
<dbReference type="GO" id="GO:0016301">
    <property type="term" value="F:kinase activity"/>
    <property type="evidence" value="ECO:0007669"/>
    <property type="project" value="InterPro"/>
</dbReference>
<keyword evidence="2" id="KW-0067">ATP-binding</keyword>
<keyword evidence="1" id="KW-0547">Nucleotide-binding</keyword>
<gene>
    <name evidence="4" type="ordered locus">Reut_C6420</name>
</gene>
<reference evidence="4" key="1">
    <citation type="submission" date="2005-08" db="EMBL/GenBank/DDBJ databases">
        <title>Complete sequence of a megaplasmid of Ralstonia eutropha JMP134.</title>
        <authorList>
            <person name="Copeland A."/>
            <person name="Lucas S."/>
            <person name="Lapidus A."/>
            <person name="Barry K."/>
            <person name="Detter J.C."/>
            <person name="Glavina T."/>
            <person name="Hammon N."/>
            <person name="Israni S."/>
            <person name="Pitluck S."/>
            <person name="Goltsman E."/>
            <person name="Martinez M."/>
            <person name="Vergez L."/>
            <person name="Larimer F."/>
            <person name="Land M."/>
            <person name="Lykidis A."/>
            <person name="Richardson P."/>
        </authorList>
    </citation>
    <scope>NUCLEOTIDE SEQUENCE [LARGE SCALE GENOMIC DNA]</scope>
    <source>
        <strain evidence="4">JMP134</strain>
        <plasmid evidence="4">megaplasmid</plasmid>
    </source>
</reference>
<name>Q46MB3_CUPPJ</name>
<dbReference type="Gene3D" id="3.40.50.300">
    <property type="entry name" value="P-loop containing nucleotide triphosphate hydrolases"/>
    <property type="match status" value="1"/>
</dbReference>
<dbReference type="AlphaFoldDB" id="Q46MB3"/>
<dbReference type="InterPro" id="IPR010488">
    <property type="entry name" value="Zeta_toxin_domain"/>
</dbReference>
<evidence type="ECO:0000313" key="4">
    <source>
        <dbReference type="EMBL" id="AAZ65721.1"/>
    </source>
</evidence>
<geneLocation type="plasmid" evidence="4">
    <name>megaplasmid</name>
</geneLocation>
<sequence length="185" mass="20620">MNRIADDLGAMIVDSDYAKRKFPEFQSPAGAQLVHEESAMLVEGGEAVEGEEEESPSLIGFCIAQGYNIVMPKIGHDARSLNKLKDALRANGYQVHLTTVVVPRREATVRAMHRFLETKRYVPLGRIFDIYANDPALTYYRMRVEDLRAPGGWGSFGALGNDDFQYKMLDCSGTTNPASLFEEQP</sequence>
<dbReference type="GO" id="GO:0005524">
    <property type="term" value="F:ATP binding"/>
    <property type="evidence" value="ECO:0007669"/>
    <property type="project" value="UniProtKB-KW"/>
</dbReference>
<dbReference type="HOGENOM" id="CLU_1459008_0_0_4"/>
<dbReference type="Pfam" id="PF06414">
    <property type="entry name" value="Zeta_toxin"/>
    <property type="match status" value="1"/>
</dbReference>
<protein>
    <recommendedName>
        <fullName evidence="3">Zeta toxin domain-containing protein</fullName>
    </recommendedName>
</protein>
<accession>Q46MB3</accession>
<dbReference type="EMBL" id="CP000092">
    <property type="protein sequence ID" value="AAZ65721.1"/>
    <property type="molecule type" value="Genomic_DNA"/>
</dbReference>
<keyword evidence="4" id="KW-0614">Plasmid</keyword>
<proteinExistence type="predicted"/>
<dbReference type="InterPro" id="IPR027417">
    <property type="entry name" value="P-loop_NTPase"/>
</dbReference>
<organism evidence="4">
    <name type="scientific">Cupriavidus pinatubonensis (strain JMP 134 / LMG 1197)</name>
    <name type="common">Cupriavidus necator (strain JMP 134)</name>
    <dbReference type="NCBI Taxonomy" id="264198"/>
    <lineage>
        <taxon>Bacteria</taxon>
        <taxon>Pseudomonadati</taxon>
        <taxon>Pseudomonadota</taxon>
        <taxon>Betaproteobacteria</taxon>
        <taxon>Burkholderiales</taxon>
        <taxon>Burkholderiaceae</taxon>
        <taxon>Cupriavidus</taxon>
    </lineage>
</organism>
<evidence type="ECO:0000256" key="1">
    <source>
        <dbReference type="ARBA" id="ARBA00022741"/>
    </source>
</evidence>
<evidence type="ECO:0000259" key="3">
    <source>
        <dbReference type="Pfam" id="PF06414"/>
    </source>
</evidence>
<evidence type="ECO:0000256" key="2">
    <source>
        <dbReference type="ARBA" id="ARBA00022840"/>
    </source>
</evidence>